<dbReference type="GO" id="GO:0005634">
    <property type="term" value="C:nucleus"/>
    <property type="evidence" value="ECO:0007669"/>
    <property type="project" value="UniProtKB-SubCell"/>
</dbReference>
<evidence type="ECO:0000256" key="3">
    <source>
        <dbReference type="ARBA" id="ARBA00023125"/>
    </source>
</evidence>
<comment type="subcellular location">
    <subcellularLocation>
        <location evidence="1">Nucleus</location>
    </subcellularLocation>
</comment>
<sequence length="615" mass="69522">MLGSCSKIEALEKEIEALKTRLPMQTPSVSRDLDSAATDGIQLTCPLLENESPVHPAKGVGPSAPGISPILRASSSVGSPGSASIPSILERGVKRKWSCFETETPTAPDLCNISGLATEELEMYFNAFFFGCDRYVPIFDPRYDHVQGVRSRSGLLFTTICSVGCRVLHGTDSQHWRVLSFHNQRMLNAVIANPDKGSLEAVQALLVRACYAPERSLLISIATRIALGLEFPEAYDTLSGRFISRAGQQSDQHNDSSGDDAMLMRKARTWLHLLVMGHILHVDAGGLPTFRFRGAARRCRILLQSAFSTKMDHYLFAQVELNVLRAKIYASLYQLSNVDDQELMDLVRDAKIDIDIWFNDWKRISEKHHQEMPWFVSNLSIQRCWADSMALCRAVRASGVENVDAMSLTQRSILLMAKDSLKQHLDTIVQEPRAYLDSLRYAMDFVWAKNTFCCLLLLKLSILLPDEDQKRSRDFSQELIEKSTFLLDELDKAAGEPKKSARSSTNALYLQLLKVSIQKYRQELNPCQYDCHNASRHTHGWSLNQEATWRPHDRQETDLESFVPEQFVFEWDFPGLTLFSSPLTEISWFENFLAGTQESGDDLFSVNWESMDFAL</sequence>
<accession>A0A8H4UKJ2</accession>
<dbReference type="AlphaFoldDB" id="A0A8H4UKJ2"/>
<keyword evidence="2" id="KW-0805">Transcription regulation</keyword>
<protein>
    <recommendedName>
        <fullName evidence="8">Transcription factor domain-containing protein</fullName>
    </recommendedName>
</protein>
<dbReference type="GO" id="GO:0000981">
    <property type="term" value="F:DNA-binding transcription factor activity, RNA polymerase II-specific"/>
    <property type="evidence" value="ECO:0007669"/>
    <property type="project" value="TreeGrafter"/>
</dbReference>
<evidence type="ECO:0000256" key="4">
    <source>
        <dbReference type="ARBA" id="ARBA00023163"/>
    </source>
</evidence>
<evidence type="ECO:0000256" key="5">
    <source>
        <dbReference type="ARBA" id="ARBA00023242"/>
    </source>
</evidence>
<name>A0A8H4UKJ2_9HYPO</name>
<evidence type="ECO:0000256" key="2">
    <source>
        <dbReference type="ARBA" id="ARBA00023015"/>
    </source>
</evidence>
<proteinExistence type="predicted"/>
<dbReference type="GO" id="GO:0000976">
    <property type="term" value="F:transcription cis-regulatory region binding"/>
    <property type="evidence" value="ECO:0007669"/>
    <property type="project" value="TreeGrafter"/>
</dbReference>
<dbReference type="EMBL" id="JABEYC010000359">
    <property type="protein sequence ID" value="KAF4978561.1"/>
    <property type="molecule type" value="Genomic_DNA"/>
</dbReference>
<reference evidence="6" key="1">
    <citation type="journal article" date="2020" name="BMC Genomics">
        <title>Correction to: Identification and distribution of gene clusters required for synthesis of sphingolipid metabolism inhibitors in diverse species of the filamentous fungus Fusarium.</title>
        <authorList>
            <person name="Kim H.S."/>
            <person name="Lohmar J.M."/>
            <person name="Busman M."/>
            <person name="Brown D.W."/>
            <person name="Naumann T.A."/>
            <person name="Divon H.H."/>
            <person name="Lysoe E."/>
            <person name="Uhlig S."/>
            <person name="Proctor R.H."/>
        </authorList>
    </citation>
    <scope>NUCLEOTIDE SEQUENCE</scope>
    <source>
        <strain evidence="6">NRRL 22465</strain>
    </source>
</reference>
<keyword evidence="4" id="KW-0804">Transcription</keyword>
<dbReference type="Proteomes" id="UP000635477">
    <property type="component" value="Unassembled WGS sequence"/>
</dbReference>
<organism evidence="6 7">
    <name type="scientific">Fusarium zealandicum</name>
    <dbReference type="NCBI Taxonomy" id="1053134"/>
    <lineage>
        <taxon>Eukaryota</taxon>
        <taxon>Fungi</taxon>
        <taxon>Dikarya</taxon>
        <taxon>Ascomycota</taxon>
        <taxon>Pezizomycotina</taxon>
        <taxon>Sordariomycetes</taxon>
        <taxon>Hypocreomycetidae</taxon>
        <taxon>Hypocreales</taxon>
        <taxon>Nectriaceae</taxon>
        <taxon>Fusarium</taxon>
        <taxon>Fusarium staphyleae species complex</taxon>
    </lineage>
</organism>
<gene>
    <name evidence="6" type="ORF">FZEAL_5094</name>
</gene>
<evidence type="ECO:0000256" key="1">
    <source>
        <dbReference type="ARBA" id="ARBA00004123"/>
    </source>
</evidence>
<keyword evidence="3" id="KW-0238">DNA-binding</keyword>
<reference evidence="6" key="2">
    <citation type="submission" date="2020-05" db="EMBL/GenBank/DDBJ databases">
        <authorList>
            <person name="Kim H.-S."/>
            <person name="Proctor R.H."/>
            <person name="Brown D.W."/>
        </authorList>
    </citation>
    <scope>NUCLEOTIDE SEQUENCE</scope>
    <source>
        <strain evidence="6">NRRL 22465</strain>
    </source>
</reference>
<evidence type="ECO:0000313" key="6">
    <source>
        <dbReference type="EMBL" id="KAF4978561.1"/>
    </source>
</evidence>
<evidence type="ECO:0000313" key="7">
    <source>
        <dbReference type="Proteomes" id="UP000635477"/>
    </source>
</evidence>
<dbReference type="OrthoDB" id="4454541at2759"/>
<dbReference type="CDD" id="cd12148">
    <property type="entry name" value="fungal_TF_MHR"/>
    <property type="match status" value="1"/>
</dbReference>
<keyword evidence="5" id="KW-0539">Nucleus</keyword>
<dbReference type="PANTHER" id="PTHR31845">
    <property type="entry name" value="FINGER DOMAIN PROTEIN, PUTATIVE-RELATED"/>
    <property type="match status" value="1"/>
</dbReference>
<evidence type="ECO:0008006" key="8">
    <source>
        <dbReference type="Google" id="ProtNLM"/>
    </source>
</evidence>
<keyword evidence="7" id="KW-1185">Reference proteome</keyword>
<comment type="caution">
    <text evidence="6">The sequence shown here is derived from an EMBL/GenBank/DDBJ whole genome shotgun (WGS) entry which is preliminary data.</text>
</comment>
<dbReference type="PANTHER" id="PTHR31845:SF33">
    <property type="entry name" value="ZN(II)2CYS6 TRANSCRIPTION FACTOR (EUROFUNG)"/>
    <property type="match status" value="1"/>
</dbReference>
<dbReference type="InterPro" id="IPR051089">
    <property type="entry name" value="prtT"/>
</dbReference>